<evidence type="ECO:0000313" key="2">
    <source>
        <dbReference type="Proteomes" id="UP000815325"/>
    </source>
</evidence>
<dbReference type="InterPro" id="IPR046342">
    <property type="entry name" value="CBS_dom_sf"/>
</dbReference>
<evidence type="ECO:0000313" key="1">
    <source>
        <dbReference type="EMBL" id="KAF5841777.1"/>
    </source>
</evidence>
<protein>
    <submittedName>
        <fullName evidence="1">Uncharacterized protein</fullName>
    </submittedName>
</protein>
<dbReference type="Gene3D" id="3.10.580.10">
    <property type="entry name" value="CBS-domain"/>
    <property type="match status" value="1"/>
</dbReference>
<accession>A0ABQ7H4I4</accession>
<dbReference type="EMBL" id="MU069476">
    <property type="protein sequence ID" value="KAF5841777.1"/>
    <property type="molecule type" value="Genomic_DNA"/>
</dbReference>
<comment type="caution">
    <text evidence="1">The sequence shown here is derived from an EMBL/GenBank/DDBJ whole genome shotgun (WGS) entry which is preliminary data.</text>
</comment>
<reference evidence="1" key="1">
    <citation type="submission" date="2017-08" db="EMBL/GenBank/DDBJ databases">
        <authorList>
            <person name="Polle J.E."/>
            <person name="Barry K."/>
            <person name="Cushman J."/>
            <person name="Schmutz J."/>
            <person name="Tran D."/>
            <person name="Hathwaick L.T."/>
            <person name="Yim W.C."/>
            <person name="Jenkins J."/>
            <person name="Mckie-Krisberg Z.M."/>
            <person name="Prochnik S."/>
            <person name="Lindquist E."/>
            <person name="Dockter R.B."/>
            <person name="Adam C."/>
            <person name="Molina H."/>
            <person name="Bunkerborg J."/>
            <person name="Jin E."/>
            <person name="Buchheim M."/>
            <person name="Magnuson J."/>
        </authorList>
    </citation>
    <scope>NUCLEOTIDE SEQUENCE</scope>
    <source>
        <strain evidence="1">CCAP 19/18</strain>
    </source>
</reference>
<gene>
    <name evidence="1" type="ORF">DUNSADRAFT_11093</name>
</gene>
<keyword evidence="2" id="KW-1185">Reference proteome</keyword>
<dbReference type="Proteomes" id="UP000815325">
    <property type="component" value="Unassembled WGS sequence"/>
</dbReference>
<name>A0ABQ7H4I4_DUNSA</name>
<sequence length="158" mass="17657">MGVLQTARLDDVIQHKASLTKKSERRYNGVVCLEHDMTVSQALKLLAKYRILSAPMVVSPSPLEDQETEAARAGTIGYNRPSLAGWCDISDILNGLINQMRKLHPDGKLPTNLLRLMSELDKESKVFINRTLMEIAVGDDKSFLYESERGSSLLEALR</sequence>
<proteinExistence type="predicted"/>
<organism evidence="1 2">
    <name type="scientific">Dunaliella salina</name>
    <name type="common">Green alga</name>
    <name type="synonym">Protococcus salinus</name>
    <dbReference type="NCBI Taxonomy" id="3046"/>
    <lineage>
        <taxon>Eukaryota</taxon>
        <taxon>Viridiplantae</taxon>
        <taxon>Chlorophyta</taxon>
        <taxon>core chlorophytes</taxon>
        <taxon>Chlorophyceae</taxon>
        <taxon>CS clade</taxon>
        <taxon>Chlamydomonadales</taxon>
        <taxon>Dunaliellaceae</taxon>
        <taxon>Dunaliella</taxon>
    </lineage>
</organism>